<organism evidence="1 2">
    <name type="scientific">Byssochlamys spectabilis (strain No. 5 / NBRC 109023)</name>
    <name type="common">Paecilomyces variotii</name>
    <dbReference type="NCBI Taxonomy" id="1356009"/>
    <lineage>
        <taxon>Eukaryota</taxon>
        <taxon>Fungi</taxon>
        <taxon>Dikarya</taxon>
        <taxon>Ascomycota</taxon>
        <taxon>Pezizomycotina</taxon>
        <taxon>Eurotiomycetes</taxon>
        <taxon>Eurotiomycetidae</taxon>
        <taxon>Eurotiales</taxon>
        <taxon>Thermoascaceae</taxon>
        <taxon>Paecilomyces</taxon>
    </lineage>
</organism>
<protein>
    <submittedName>
        <fullName evidence="1">Uncharacterized protein</fullName>
    </submittedName>
</protein>
<proteinExistence type="predicted"/>
<gene>
    <name evidence="1" type="ORF">PVAR5_7021</name>
</gene>
<evidence type="ECO:0000313" key="1">
    <source>
        <dbReference type="EMBL" id="GAD98329.1"/>
    </source>
</evidence>
<sequence>MAAAPRCWLVAPWANQRRWVRPRQSGCCDKDSPSRVSAPSEPLFVSALEILLATRGTPRTDELCVVSRTSAGLGLVSRLPVAPSPVESRSSLAPAPNQVTCHARRGVAQNVRTAVWNLRSMRCDAMRYNPACCGRDQIDPPDQISAPEQEDKIKIKIKIDQDQDNRYHQDDRNLIAGGASVDVDVGWPERKPETPSGERRPPALVGRCWRCWRCRRTSRGDRDDDASSWSGMDWFWT</sequence>
<accession>V5FKB9</accession>
<comment type="caution">
    <text evidence="1">The sequence shown here is derived from an EMBL/GenBank/DDBJ whole genome shotgun (WGS) entry which is preliminary data.</text>
</comment>
<dbReference type="HOGENOM" id="CLU_1170509_0_0_1"/>
<evidence type="ECO:0000313" key="2">
    <source>
        <dbReference type="Proteomes" id="UP000018001"/>
    </source>
</evidence>
<name>V5FKB9_BYSSN</name>
<reference evidence="2" key="1">
    <citation type="journal article" date="2014" name="Genome Announc.">
        <title>Draft genome sequence of the formaldehyde-resistant fungus Byssochlamys spectabilis No. 5 (anamorph Paecilomyces variotii No. 5) (NBRC109023).</title>
        <authorList>
            <person name="Oka T."/>
            <person name="Ekino K."/>
            <person name="Fukuda K."/>
            <person name="Nomura Y."/>
        </authorList>
    </citation>
    <scope>NUCLEOTIDE SEQUENCE [LARGE SCALE GENOMIC DNA]</scope>
    <source>
        <strain evidence="2">No. 5 / NBRC 109023</strain>
    </source>
</reference>
<dbReference type="EMBL" id="BAUL01000240">
    <property type="protein sequence ID" value="GAD98329.1"/>
    <property type="molecule type" value="Genomic_DNA"/>
</dbReference>
<dbReference type="Proteomes" id="UP000018001">
    <property type="component" value="Unassembled WGS sequence"/>
</dbReference>
<keyword evidence="2" id="KW-1185">Reference proteome</keyword>
<dbReference type="InParanoid" id="V5FKB9"/>
<dbReference type="AlphaFoldDB" id="V5FKB9"/>